<sequence length="264" mass="28554">MGSSAADAFPHVQDVMLEFRAGKMRMDGSRVVPDSRKGMFVGRGEEGLVHFQWLGSLLLKMYPVFPFKLPGEDEPDASAPVQNSEDIVEDDISSRAGNLVGPSMGTEATSDVTSAGPVKLADLQRILSNIGAADGAGDPDAGLGLGDILKPELLRPLIQELPLDQQLVSYLPEGEWTSDELIELLQSPPFRQQLDSFTYVLRTGQVDLTQFGIDPSKYKFTVPSFLEALEDSVARVSESGESAQGSKDLQSPTFHGSDKMDEGH</sequence>
<evidence type="ECO:0000256" key="1">
    <source>
        <dbReference type="ARBA" id="ARBA00004123"/>
    </source>
</evidence>
<dbReference type="Pfam" id="PF16550">
    <property type="entry name" value="RPN13_C"/>
    <property type="match status" value="1"/>
</dbReference>
<dbReference type="InterPro" id="IPR038633">
    <property type="entry name" value="Rpn13/ADRM1_Pru_sf"/>
</dbReference>
<keyword evidence="2 6" id="KW-0647">Proteasome</keyword>
<organism evidence="6">
    <name type="scientific">Sesamum angustifolium</name>
    <dbReference type="NCBI Taxonomy" id="2727405"/>
    <lineage>
        <taxon>Eukaryota</taxon>
        <taxon>Viridiplantae</taxon>
        <taxon>Streptophyta</taxon>
        <taxon>Embryophyta</taxon>
        <taxon>Tracheophyta</taxon>
        <taxon>Spermatophyta</taxon>
        <taxon>Magnoliopsida</taxon>
        <taxon>eudicotyledons</taxon>
        <taxon>Gunneridae</taxon>
        <taxon>Pentapetalae</taxon>
        <taxon>asterids</taxon>
        <taxon>lamiids</taxon>
        <taxon>Lamiales</taxon>
        <taxon>Pedaliaceae</taxon>
        <taxon>Sesamum</taxon>
    </lineage>
</organism>
<dbReference type="AlphaFoldDB" id="A0AAW2MRZ5"/>
<evidence type="ECO:0000256" key="3">
    <source>
        <dbReference type="ARBA" id="ARBA00023242"/>
    </source>
</evidence>
<dbReference type="GO" id="GO:0061133">
    <property type="term" value="F:endopeptidase activator activity"/>
    <property type="evidence" value="ECO:0007669"/>
    <property type="project" value="TreeGrafter"/>
</dbReference>
<dbReference type="GO" id="GO:0070628">
    <property type="term" value="F:proteasome binding"/>
    <property type="evidence" value="ECO:0007669"/>
    <property type="project" value="TreeGrafter"/>
</dbReference>
<evidence type="ECO:0000256" key="4">
    <source>
        <dbReference type="SAM" id="MobiDB-lite"/>
    </source>
</evidence>
<comment type="subcellular location">
    <subcellularLocation>
        <location evidence="1">Nucleus</location>
    </subcellularLocation>
</comment>
<dbReference type="InterPro" id="IPR044867">
    <property type="entry name" value="DEUBAD_dom"/>
</dbReference>
<name>A0AAW2MRZ5_9LAMI</name>
<evidence type="ECO:0000313" key="6">
    <source>
        <dbReference type="EMBL" id="KAL0333628.1"/>
    </source>
</evidence>
<dbReference type="PANTHER" id="PTHR12225:SF0">
    <property type="entry name" value="PROTEASOMAL UBIQUITIN RECEPTOR ADRM1"/>
    <property type="match status" value="1"/>
</dbReference>
<protein>
    <submittedName>
        <fullName evidence="6">26S proteasome regulatory subunit RPN13</fullName>
    </submittedName>
</protein>
<dbReference type="Gene3D" id="1.10.2020.20">
    <property type="match status" value="1"/>
</dbReference>
<accession>A0AAW2MRZ5</accession>
<dbReference type="EMBL" id="JACGWK010000009">
    <property type="protein sequence ID" value="KAL0333628.1"/>
    <property type="molecule type" value="Genomic_DNA"/>
</dbReference>
<dbReference type="PANTHER" id="PTHR12225">
    <property type="entry name" value="ADHESION REGULATING MOLECULE 1 110 KDA CELL MEMBRANE GLYCOPROTEIN"/>
    <property type="match status" value="1"/>
</dbReference>
<dbReference type="InterPro" id="IPR032368">
    <property type="entry name" value="RPN13_DEUBAD"/>
</dbReference>
<dbReference type="GO" id="GO:0008541">
    <property type="term" value="C:proteasome regulatory particle, lid subcomplex"/>
    <property type="evidence" value="ECO:0007669"/>
    <property type="project" value="TreeGrafter"/>
</dbReference>
<dbReference type="PROSITE" id="PS51916">
    <property type="entry name" value="DEUBAD"/>
    <property type="match status" value="1"/>
</dbReference>
<dbReference type="Gene3D" id="2.30.29.70">
    <property type="entry name" value="Proteasomal ubiquitin receptor Rpn13/ADRM1"/>
    <property type="match status" value="1"/>
</dbReference>
<reference evidence="6" key="2">
    <citation type="journal article" date="2024" name="Plant">
        <title>Genomic evolution and insights into agronomic trait innovations of Sesamum species.</title>
        <authorList>
            <person name="Miao H."/>
            <person name="Wang L."/>
            <person name="Qu L."/>
            <person name="Liu H."/>
            <person name="Sun Y."/>
            <person name="Le M."/>
            <person name="Wang Q."/>
            <person name="Wei S."/>
            <person name="Zheng Y."/>
            <person name="Lin W."/>
            <person name="Duan Y."/>
            <person name="Cao H."/>
            <person name="Xiong S."/>
            <person name="Wang X."/>
            <person name="Wei L."/>
            <person name="Li C."/>
            <person name="Ma Q."/>
            <person name="Ju M."/>
            <person name="Zhao R."/>
            <person name="Li G."/>
            <person name="Mu C."/>
            <person name="Tian Q."/>
            <person name="Mei H."/>
            <person name="Zhang T."/>
            <person name="Gao T."/>
            <person name="Zhang H."/>
        </authorList>
    </citation>
    <scope>NUCLEOTIDE SEQUENCE</scope>
    <source>
        <strain evidence="6">G01</strain>
    </source>
</reference>
<dbReference type="InterPro" id="IPR038108">
    <property type="entry name" value="RPN13_DEUBAD_sf"/>
</dbReference>
<proteinExistence type="predicted"/>
<dbReference type="GO" id="GO:0005634">
    <property type="term" value="C:nucleus"/>
    <property type="evidence" value="ECO:0007669"/>
    <property type="project" value="UniProtKB-SubCell"/>
</dbReference>
<gene>
    <name evidence="6" type="ORF">Sangu_1519000</name>
</gene>
<keyword evidence="3" id="KW-0539">Nucleus</keyword>
<feature type="domain" description="DEUBAD" evidence="5">
    <location>
        <begin position="136"/>
        <end position="239"/>
    </location>
</feature>
<reference evidence="6" key="1">
    <citation type="submission" date="2020-06" db="EMBL/GenBank/DDBJ databases">
        <authorList>
            <person name="Li T."/>
            <person name="Hu X."/>
            <person name="Zhang T."/>
            <person name="Song X."/>
            <person name="Zhang H."/>
            <person name="Dai N."/>
            <person name="Sheng W."/>
            <person name="Hou X."/>
            <person name="Wei L."/>
        </authorList>
    </citation>
    <scope>NUCLEOTIDE SEQUENCE</scope>
    <source>
        <strain evidence="6">G01</strain>
        <tissue evidence="6">Leaf</tissue>
    </source>
</reference>
<comment type="caution">
    <text evidence="6">The sequence shown here is derived from an EMBL/GenBank/DDBJ whole genome shotgun (WGS) entry which is preliminary data.</text>
</comment>
<dbReference type="InterPro" id="IPR006773">
    <property type="entry name" value="Rpn13/ADRM1"/>
</dbReference>
<evidence type="ECO:0000259" key="5">
    <source>
        <dbReference type="PROSITE" id="PS51916"/>
    </source>
</evidence>
<dbReference type="GO" id="GO:0005737">
    <property type="term" value="C:cytoplasm"/>
    <property type="evidence" value="ECO:0007669"/>
    <property type="project" value="InterPro"/>
</dbReference>
<feature type="compositionally biased region" description="Polar residues" evidence="4">
    <location>
        <begin position="239"/>
        <end position="254"/>
    </location>
</feature>
<evidence type="ECO:0000256" key="2">
    <source>
        <dbReference type="ARBA" id="ARBA00022942"/>
    </source>
</evidence>
<dbReference type="FunFam" id="1.10.2020.20:FF:000002">
    <property type="entry name" value="26S proteasome regulatory subunit RPN13"/>
    <property type="match status" value="1"/>
</dbReference>
<feature type="region of interest" description="Disordered" evidence="4">
    <location>
        <begin position="236"/>
        <end position="264"/>
    </location>
</feature>